<evidence type="ECO:0000313" key="8">
    <source>
        <dbReference type="EMBL" id="MBU9734974.1"/>
    </source>
</evidence>
<evidence type="ECO:0000256" key="4">
    <source>
        <dbReference type="ARBA" id="ARBA00007439"/>
    </source>
</evidence>
<dbReference type="SUPFAM" id="SSF51366">
    <property type="entry name" value="Ribulose-phoshate binding barrel"/>
    <property type="match status" value="1"/>
</dbReference>
<dbReference type="EMBL" id="JAHQCW010000001">
    <property type="protein sequence ID" value="MBU9734974.1"/>
    <property type="molecule type" value="Genomic_DNA"/>
</dbReference>
<dbReference type="PANTHER" id="PTHR36204">
    <property type="entry name" value="N-ACETYLMANNOSAMINE-6-PHOSPHATE 2-EPIMERASE-RELATED"/>
    <property type="match status" value="1"/>
</dbReference>
<gene>
    <name evidence="7" type="primary">nanE</name>
    <name evidence="8" type="ORF">KTH89_00400</name>
</gene>
<dbReference type="Pfam" id="PF04131">
    <property type="entry name" value="NanE"/>
    <property type="match status" value="1"/>
</dbReference>
<evidence type="ECO:0000313" key="9">
    <source>
        <dbReference type="Proteomes" id="UP000712157"/>
    </source>
</evidence>
<keyword evidence="5 7" id="KW-0413">Isomerase</keyword>
<dbReference type="PANTHER" id="PTHR36204:SF1">
    <property type="entry name" value="N-ACETYLMANNOSAMINE-6-PHOSPHATE 2-EPIMERASE-RELATED"/>
    <property type="match status" value="1"/>
</dbReference>
<sequence>MGHKVLEQIRGGLIVSCQALENEPLHGDGIMQRMAVAAMLGGAVGIRANGPEDIRSIRQKVDLPMIGIIKKVYPDSEIYITPTIREVELLADTGAEIISLDCTDRKRPGGIRLEELYREIRERYPKLLLMADCSTYQEGMKAAGLGFDLVATTMCGYTPYTSQTRLPDVDLVRKLAENCKKPVIGEGGIWSPEQLAAVLDAGAFAAVVGTAITRPMEITKRFVAALPTWG</sequence>
<dbReference type="InterPro" id="IPR013785">
    <property type="entry name" value="Aldolase_TIM"/>
</dbReference>
<dbReference type="AlphaFoldDB" id="A0A949NDB4"/>
<dbReference type="GO" id="GO:0019262">
    <property type="term" value="P:N-acetylneuraminate catabolic process"/>
    <property type="evidence" value="ECO:0007669"/>
    <property type="project" value="UniProtKB-UniRule"/>
</dbReference>
<comment type="similarity">
    <text evidence="4 7">Belongs to the NanE family.</text>
</comment>
<dbReference type="RefSeq" id="WP_158343874.1">
    <property type="nucleotide sequence ID" value="NZ_JAHQCW010000001.1"/>
</dbReference>
<evidence type="ECO:0000256" key="2">
    <source>
        <dbReference type="ARBA" id="ARBA00002147"/>
    </source>
</evidence>
<comment type="caution">
    <text evidence="8">The sequence shown here is derived from an EMBL/GenBank/DDBJ whole genome shotgun (WGS) entry which is preliminary data.</text>
</comment>
<reference evidence="8" key="1">
    <citation type="submission" date="2021-06" db="EMBL/GenBank/DDBJ databases">
        <title>Description of novel taxa of the family Lachnospiraceae.</title>
        <authorList>
            <person name="Chaplin A.V."/>
            <person name="Sokolova S.R."/>
            <person name="Pikina A.P."/>
            <person name="Korzhanova M."/>
            <person name="Belova V."/>
            <person name="Korostin D."/>
            <person name="Efimov B.A."/>
        </authorList>
    </citation>
    <scope>NUCLEOTIDE SEQUENCE</scope>
    <source>
        <strain evidence="8">ASD5720</strain>
    </source>
</reference>
<dbReference type="GO" id="GO:0047465">
    <property type="term" value="F:N-acylglucosamine-6-phosphate 2-epimerase activity"/>
    <property type="evidence" value="ECO:0007669"/>
    <property type="project" value="UniProtKB-EC"/>
</dbReference>
<evidence type="ECO:0000256" key="3">
    <source>
        <dbReference type="ARBA" id="ARBA00005081"/>
    </source>
</evidence>
<evidence type="ECO:0000256" key="6">
    <source>
        <dbReference type="ARBA" id="ARBA00023277"/>
    </source>
</evidence>
<dbReference type="EC" id="5.1.3.9" evidence="7"/>
<dbReference type="GO" id="GO:0005829">
    <property type="term" value="C:cytosol"/>
    <property type="evidence" value="ECO:0007669"/>
    <property type="project" value="TreeGrafter"/>
</dbReference>
<dbReference type="InterPro" id="IPR011060">
    <property type="entry name" value="RibuloseP-bd_barrel"/>
</dbReference>
<comment type="pathway">
    <text evidence="3 7">Amino-sugar metabolism; N-acetylneuraminate degradation; D-fructose 6-phosphate from N-acetylneuraminate: step 3/5.</text>
</comment>
<proteinExistence type="inferred from homology"/>
<evidence type="ECO:0000256" key="7">
    <source>
        <dbReference type="HAMAP-Rule" id="MF_01235"/>
    </source>
</evidence>
<organism evidence="8 9">
    <name type="scientific">Diplocloster agilis</name>
    <dbReference type="NCBI Taxonomy" id="2850323"/>
    <lineage>
        <taxon>Bacteria</taxon>
        <taxon>Bacillati</taxon>
        <taxon>Bacillota</taxon>
        <taxon>Clostridia</taxon>
        <taxon>Lachnospirales</taxon>
        <taxon>Lachnospiraceae</taxon>
        <taxon>Diplocloster</taxon>
    </lineage>
</organism>
<evidence type="ECO:0000256" key="5">
    <source>
        <dbReference type="ARBA" id="ARBA00023235"/>
    </source>
</evidence>
<keyword evidence="6 7" id="KW-0119">Carbohydrate metabolism</keyword>
<dbReference type="GO" id="GO:0005975">
    <property type="term" value="P:carbohydrate metabolic process"/>
    <property type="evidence" value="ECO:0007669"/>
    <property type="project" value="UniProtKB-UniRule"/>
</dbReference>
<dbReference type="GO" id="GO:0006053">
    <property type="term" value="P:N-acetylmannosamine catabolic process"/>
    <property type="evidence" value="ECO:0007669"/>
    <property type="project" value="TreeGrafter"/>
</dbReference>
<dbReference type="CDD" id="cd04729">
    <property type="entry name" value="NanE"/>
    <property type="match status" value="1"/>
</dbReference>
<dbReference type="Gene3D" id="3.20.20.70">
    <property type="entry name" value="Aldolase class I"/>
    <property type="match status" value="1"/>
</dbReference>
<dbReference type="NCBIfam" id="NF002231">
    <property type="entry name" value="PRK01130.1"/>
    <property type="match status" value="1"/>
</dbReference>
<dbReference type="Proteomes" id="UP000712157">
    <property type="component" value="Unassembled WGS sequence"/>
</dbReference>
<evidence type="ECO:0000256" key="1">
    <source>
        <dbReference type="ARBA" id="ARBA00000056"/>
    </source>
</evidence>
<name>A0A949NDB4_9FIRM</name>
<dbReference type="HAMAP" id="MF_01235">
    <property type="entry name" value="ManNAc6P_epimer"/>
    <property type="match status" value="1"/>
</dbReference>
<comment type="function">
    <text evidence="2 7">Converts N-acetylmannosamine-6-phosphate (ManNAc-6-P) to N-acetylglucosamine-6-phosphate (GlcNAc-6-P).</text>
</comment>
<protein>
    <recommendedName>
        <fullName evidence="7">Putative N-acetylmannosamine-6-phosphate 2-epimerase</fullName>
        <ecNumber evidence="7">5.1.3.9</ecNumber>
    </recommendedName>
    <alternativeName>
        <fullName evidence="7">ManNAc-6-P epimerase</fullName>
    </alternativeName>
</protein>
<keyword evidence="9" id="KW-1185">Reference proteome</keyword>
<comment type="catalytic activity">
    <reaction evidence="1 7">
        <text>an N-acyl-D-glucosamine 6-phosphate = an N-acyl-D-mannosamine 6-phosphate</text>
        <dbReference type="Rhea" id="RHEA:23932"/>
        <dbReference type="ChEBI" id="CHEBI:57599"/>
        <dbReference type="ChEBI" id="CHEBI:57666"/>
        <dbReference type="EC" id="5.1.3.9"/>
    </reaction>
</comment>
<dbReference type="FunFam" id="3.20.20.70:FF:000035">
    <property type="entry name" value="Putative N-acetylmannosamine-6-phosphate 2-epimerase"/>
    <property type="match status" value="1"/>
</dbReference>
<accession>A0A949NDB4</accession>
<dbReference type="InterPro" id="IPR007260">
    <property type="entry name" value="NanE"/>
</dbReference>